<feature type="region of interest" description="Disordered" evidence="1">
    <location>
        <begin position="1"/>
        <end position="33"/>
    </location>
</feature>
<dbReference type="PANTHER" id="PTHR47832:SF1">
    <property type="entry name" value="DNA PHOTOLYASE"/>
    <property type="match status" value="1"/>
</dbReference>
<dbReference type="STRING" id="145388.A0A0D2KPE8"/>
<dbReference type="OrthoDB" id="408373at2759"/>
<reference evidence="3 4" key="1">
    <citation type="journal article" date="2013" name="BMC Genomics">
        <title>Reconstruction of the lipid metabolism for the microalga Monoraphidium neglectum from its genome sequence reveals characteristics suitable for biofuel production.</title>
        <authorList>
            <person name="Bogen C."/>
            <person name="Al-Dilaimi A."/>
            <person name="Albersmeier A."/>
            <person name="Wichmann J."/>
            <person name="Grundmann M."/>
            <person name="Rupp O."/>
            <person name="Lauersen K.J."/>
            <person name="Blifernez-Klassen O."/>
            <person name="Kalinowski J."/>
            <person name="Goesmann A."/>
            <person name="Mussgnug J.H."/>
            <person name="Kruse O."/>
        </authorList>
    </citation>
    <scope>NUCLEOTIDE SEQUENCE [LARGE SCALE GENOMIC DNA]</scope>
    <source>
        <strain evidence="3 4">SAG 48.87</strain>
    </source>
</reference>
<dbReference type="Gene3D" id="3.40.50.1820">
    <property type="entry name" value="alpha/beta hydrolase"/>
    <property type="match status" value="1"/>
</dbReference>
<dbReference type="Proteomes" id="UP000054498">
    <property type="component" value="Unassembled WGS sequence"/>
</dbReference>
<keyword evidence="4" id="KW-1185">Reference proteome</keyword>
<dbReference type="KEGG" id="mng:MNEG_10465"/>
<gene>
    <name evidence="3" type="ORF">MNEG_10465</name>
</gene>
<protein>
    <recommendedName>
        <fullName evidence="2">Photolyase/cryptochrome alpha/beta domain-containing protein</fullName>
    </recommendedName>
</protein>
<accession>A0A0D2KPE8</accession>
<proteinExistence type="predicted"/>
<dbReference type="Pfam" id="PF00875">
    <property type="entry name" value="DNA_photolyase"/>
    <property type="match status" value="1"/>
</dbReference>
<feature type="domain" description="Photolyase/cryptochrome alpha/beta" evidence="2">
    <location>
        <begin position="41"/>
        <end position="172"/>
    </location>
</feature>
<dbReference type="AlphaFoldDB" id="A0A0D2KPE8"/>
<dbReference type="InterPro" id="IPR000073">
    <property type="entry name" value="AB_hydrolase_1"/>
</dbReference>
<dbReference type="GeneID" id="25727630"/>
<dbReference type="PANTHER" id="PTHR47832">
    <property type="entry name" value="DNA PHOTOLYASE"/>
    <property type="match status" value="1"/>
</dbReference>
<dbReference type="InterPro" id="IPR036155">
    <property type="entry name" value="Crypto/Photolyase_N_sf"/>
</dbReference>
<evidence type="ECO:0000256" key="1">
    <source>
        <dbReference type="SAM" id="MobiDB-lite"/>
    </source>
</evidence>
<dbReference type="RefSeq" id="XP_013896518.1">
    <property type="nucleotide sequence ID" value="XM_014041064.1"/>
</dbReference>
<evidence type="ECO:0000313" key="3">
    <source>
        <dbReference type="EMBL" id="KIY97498.1"/>
    </source>
</evidence>
<dbReference type="SUPFAM" id="SSF53474">
    <property type="entry name" value="alpha/beta-Hydrolases"/>
    <property type="match status" value="1"/>
</dbReference>
<dbReference type="InterPro" id="IPR014729">
    <property type="entry name" value="Rossmann-like_a/b/a_fold"/>
</dbReference>
<evidence type="ECO:0000259" key="2">
    <source>
        <dbReference type="PROSITE" id="PS51645"/>
    </source>
</evidence>
<dbReference type="Pfam" id="PF00561">
    <property type="entry name" value="Abhydrolase_1"/>
    <property type="match status" value="1"/>
</dbReference>
<evidence type="ECO:0000313" key="4">
    <source>
        <dbReference type="Proteomes" id="UP000054498"/>
    </source>
</evidence>
<sequence length="541" mass="55555">MRAPQAAPPMALSSGEGATVPAPAEPVIPKDSLPRVPPGQGPILVWFKHDLRVSDHPGLLAAAATGRQVIPFFCLDPEAYADLALQPSGPRALVGALAALRSALRPLGSDLVVRVGPADVTTAAFCAQNGVDAVMTEREVEARWIESKSRLSAALQLQRPSTRIGSWGAPLYTPGAFHPNFRSWKKARGSPLAPLPPPASLPALPAGADGADLAGEIPTLEAAEKLLREALAAGIGDAAARRIIGSVADAEAAAVPAAPAPDARAPVAVRAAPFVTSLLEALAADGAAAATPHTAAGGAAEVAALRAYLASQQPSAALPPGLAFLREAVQKLESPANVGGSFLALLGRPLVRLGRLSVRQVYAEAQDYERRRWGSFRIPISPATATARAALDAAELADFHSQLATFDATAGSGTWKKPGAGWAAEPVASVSASYEESADGCVEAWGGAAGAAGGWPAGVPRRCAWRWRGALTDYCYAEPAAPRAGAPAVLLCHGFGAFGDQWRGNLAALAAEGFKVYAPTLPGFGRSEKAPIGYSQDAWCA</sequence>
<name>A0A0D2KPE8_9CHLO</name>
<dbReference type="InterPro" id="IPR029058">
    <property type="entry name" value="AB_hydrolase_fold"/>
</dbReference>
<organism evidence="3 4">
    <name type="scientific">Monoraphidium neglectum</name>
    <dbReference type="NCBI Taxonomy" id="145388"/>
    <lineage>
        <taxon>Eukaryota</taxon>
        <taxon>Viridiplantae</taxon>
        <taxon>Chlorophyta</taxon>
        <taxon>core chlorophytes</taxon>
        <taxon>Chlorophyceae</taxon>
        <taxon>CS clade</taxon>
        <taxon>Sphaeropleales</taxon>
        <taxon>Selenastraceae</taxon>
        <taxon>Monoraphidium</taxon>
    </lineage>
</organism>
<dbReference type="InterPro" id="IPR006050">
    <property type="entry name" value="DNA_photolyase_N"/>
</dbReference>
<dbReference type="PROSITE" id="PS51645">
    <property type="entry name" value="PHR_CRY_ALPHA_BETA"/>
    <property type="match status" value="1"/>
</dbReference>
<dbReference type="EMBL" id="KK102544">
    <property type="protein sequence ID" value="KIY97498.1"/>
    <property type="molecule type" value="Genomic_DNA"/>
</dbReference>
<dbReference type="SUPFAM" id="SSF52425">
    <property type="entry name" value="Cryptochrome/photolyase, N-terminal domain"/>
    <property type="match status" value="1"/>
</dbReference>
<dbReference type="Gene3D" id="3.40.50.620">
    <property type="entry name" value="HUPs"/>
    <property type="match status" value="1"/>
</dbReference>